<reference evidence="6" key="1">
    <citation type="submission" date="2018-08" db="EMBL/GenBank/DDBJ databases">
        <authorList>
            <person name="Liu Z.-W."/>
            <person name="Du Z.-J."/>
        </authorList>
    </citation>
    <scope>NUCLEOTIDE SEQUENCE [LARGE SCALE GENOMIC DNA]</scope>
    <source>
        <strain evidence="6">H4X</strain>
    </source>
</reference>
<dbReference type="Proteomes" id="UP000256708">
    <property type="component" value="Unassembled WGS sequence"/>
</dbReference>
<gene>
    <name evidence="5" type="ORF">DXT99_12965</name>
</gene>
<dbReference type="RefSeq" id="WP_115565976.1">
    <property type="nucleotide sequence ID" value="NZ_QRGR01000012.1"/>
</dbReference>
<keyword evidence="1" id="KW-0328">Glycosyltransferase</keyword>
<dbReference type="GO" id="GO:0016757">
    <property type="term" value="F:glycosyltransferase activity"/>
    <property type="evidence" value="ECO:0007669"/>
    <property type="project" value="UniProtKB-KW"/>
</dbReference>
<dbReference type="OrthoDB" id="1156086at2"/>
<keyword evidence="6" id="KW-1185">Reference proteome</keyword>
<dbReference type="InterPro" id="IPR007657">
    <property type="entry name" value="Glycosyltransferase_61"/>
</dbReference>
<sequence>MNYDLKLELRYQSLSILKYLKAPFLKFSPTKEVSIDEYLKKNKSASIQNFEENESYILTLLNGRVWSSNGTVITEDNILISEINRTLLKEKRNSVFYQKSVINPQIKTGVAAIVAQPAGNVYYHWMIDILPRIELLKKADEFDSIDYFVFNEIKYPFQKETLKIFGIPENKIIEVKNLWNYHFQFDKLIFPSFTSELNRATYFTIKTLEKYIYPKQKTSQGKQFYKKIYLSRSKAPNRKLLNEQEVLCLLKAEGFYEIFPEEYSVIEQAEIFANAEVIVGVHGSAFTNIAFCKPATKVIDICAPEWVNDCFLEITKLRGLVYIRITGNQFLGIKGIDKGANISLHDSKIKFLMEQV</sequence>
<dbReference type="PANTHER" id="PTHR20961">
    <property type="entry name" value="GLYCOSYLTRANSFERASE"/>
    <property type="match status" value="1"/>
</dbReference>
<dbReference type="PANTHER" id="PTHR20961:SF150">
    <property type="entry name" value="GLYCOSYLTRANSFERASE FAMILY 61 PROTEIN"/>
    <property type="match status" value="1"/>
</dbReference>
<evidence type="ECO:0000259" key="4">
    <source>
        <dbReference type="Pfam" id="PF04577"/>
    </source>
</evidence>
<dbReference type="AlphaFoldDB" id="A0A3D8LC47"/>
<evidence type="ECO:0000256" key="1">
    <source>
        <dbReference type="ARBA" id="ARBA00022676"/>
    </source>
</evidence>
<keyword evidence="3" id="KW-0325">Glycoprotein</keyword>
<evidence type="ECO:0000313" key="5">
    <source>
        <dbReference type="EMBL" id="RDV14864.1"/>
    </source>
</evidence>
<name>A0A3D8LC47_9BACT</name>
<evidence type="ECO:0000313" key="6">
    <source>
        <dbReference type="Proteomes" id="UP000256708"/>
    </source>
</evidence>
<comment type="caution">
    <text evidence="5">The sequence shown here is derived from an EMBL/GenBank/DDBJ whole genome shotgun (WGS) entry which is preliminary data.</text>
</comment>
<organism evidence="5 6">
    <name type="scientific">Pontibacter diazotrophicus</name>
    <dbReference type="NCBI Taxonomy" id="1400979"/>
    <lineage>
        <taxon>Bacteria</taxon>
        <taxon>Pseudomonadati</taxon>
        <taxon>Bacteroidota</taxon>
        <taxon>Cytophagia</taxon>
        <taxon>Cytophagales</taxon>
        <taxon>Hymenobacteraceae</taxon>
        <taxon>Pontibacter</taxon>
    </lineage>
</organism>
<feature type="domain" description="Glycosyltransferase 61 catalytic" evidence="4">
    <location>
        <begin position="122"/>
        <end position="299"/>
    </location>
</feature>
<dbReference type="EMBL" id="QRGR01000012">
    <property type="protein sequence ID" value="RDV14864.1"/>
    <property type="molecule type" value="Genomic_DNA"/>
</dbReference>
<keyword evidence="2 5" id="KW-0808">Transferase</keyword>
<dbReference type="Pfam" id="PF04577">
    <property type="entry name" value="Glyco_transf_61"/>
    <property type="match status" value="1"/>
</dbReference>
<accession>A0A3D8LC47</accession>
<protein>
    <submittedName>
        <fullName evidence="5">Glycosyltransferase family 61 protein</fullName>
    </submittedName>
</protein>
<evidence type="ECO:0000256" key="2">
    <source>
        <dbReference type="ARBA" id="ARBA00022679"/>
    </source>
</evidence>
<evidence type="ECO:0000256" key="3">
    <source>
        <dbReference type="ARBA" id="ARBA00023180"/>
    </source>
</evidence>
<dbReference type="InterPro" id="IPR049625">
    <property type="entry name" value="Glyco_transf_61_cat"/>
</dbReference>
<proteinExistence type="predicted"/>